<dbReference type="CDD" id="cd00397">
    <property type="entry name" value="DNA_BRE_C"/>
    <property type="match status" value="1"/>
</dbReference>
<dbReference type="EMBL" id="AY598436">
    <property type="protein sequence ID" value="AAT99856.1"/>
    <property type="molecule type" value="Genomic_DNA"/>
</dbReference>
<dbReference type="PROSITE" id="PS51898">
    <property type="entry name" value="TYR_RECOMBINASE"/>
    <property type="match status" value="1"/>
</dbReference>
<dbReference type="GO" id="GO:0003677">
    <property type="term" value="F:DNA binding"/>
    <property type="evidence" value="ECO:0007669"/>
    <property type="project" value="InterPro"/>
</dbReference>
<dbReference type="GO" id="GO:0015074">
    <property type="term" value="P:DNA integration"/>
    <property type="evidence" value="ECO:0007669"/>
    <property type="project" value="InterPro"/>
</dbReference>
<comment type="similarity">
    <text evidence="1">Belongs to the 'phage' integrase family.</text>
</comment>
<dbReference type="RefSeq" id="YP_009666162.1">
    <property type="nucleotide sequence ID" value="NC_043460.1"/>
</dbReference>
<dbReference type="InterPro" id="IPR011010">
    <property type="entry name" value="DNA_brk_join_enz"/>
</dbReference>
<evidence type="ECO:0000256" key="1">
    <source>
        <dbReference type="ARBA" id="ARBA00008857"/>
    </source>
</evidence>
<proteinExistence type="inferred from homology"/>
<name>Q5GF28_9POXV</name>
<protein>
    <recommendedName>
        <fullName evidence="3">Tyr recombinase domain-containing protein</fullName>
    </recommendedName>
</protein>
<evidence type="ECO:0000256" key="2">
    <source>
        <dbReference type="ARBA" id="ARBA00023172"/>
    </source>
</evidence>
<organism evidence="4">
    <name type="scientific">Diachasmimorpha longicaudata entomopoxvirus</name>
    <dbReference type="NCBI Taxonomy" id="109981"/>
    <lineage>
        <taxon>Viruses</taxon>
        <taxon>Varidnaviria</taxon>
        <taxon>Bamfordvirae</taxon>
        <taxon>Nucleocytoviricota</taxon>
        <taxon>Pokkesviricetes</taxon>
        <taxon>Chitovirales</taxon>
        <taxon>Poxviridae</taxon>
        <taxon>Entomopoxvirinae</taxon>
        <taxon>Epsilonentomopoxvirus</taxon>
        <taxon>Epsilonentomopoxvirus dlongicaudata</taxon>
        <taxon>Diachasmimorpha entomopoxvirus</taxon>
    </lineage>
</organism>
<dbReference type="GO" id="GO:0006310">
    <property type="term" value="P:DNA recombination"/>
    <property type="evidence" value="ECO:0007669"/>
    <property type="project" value="UniProtKB-KW"/>
</dbReference>
<dbReference type="GeneID" id="41332131"/>
<dbReference type="Gene3D" id="1.10.443.10">
    <property type="entry name" value="Intergrase catalytic core"/>
    <property type="match status" value="1"/>
</dbReference>
<accession>Q5GF28</accession>
<dbReference type="SUPFAM" id="SSF56349">
    <property type="entry name" value="DNA breaking-rejoining enzymes"/>
    <property type="match status" value="1"/>
</dbReference>
<reference evidence="4" key="1">
    <citation type="journal article" date="2005" name="J. Insect Physiol.">
        <title>Comparative analysis of selected genes from Diachasmimorpha longicaudata entomopoxvirus and other poxviruses.</title>
        <authorList>
            <person name="Hashimoto Y."/>
            <person name="Lawrence P.O."/>
        </authorList>
    </citation>
    <scope>NUCLEOTIDE SEQUENCE</scope>
</reference>
<evidence type="ECO:0000313" key="4">
    <source>
        <dbReference type="EMBL" id="AAT99856.1"/>
    </source>
</evidence>
<dbReference type="KEGG" id="vg:41332131"/>
<dbReference type="Pfam" id="PF00589">
    <property type="entry name" value="Phage_integrase"/>
    <property type="match status" value="1"/>
</dbReference>
<dbReference type="InterPro" id="IPR002104">
    <property type="entry name" value="Integrase_catalytic"/>
</dbReference>
<feature type="domain" description="Tyr recombinase" evidence="3">
    <location>
        <begin position="117"/>
        <end position="275"/>
    </location>
</feature>
<dbReference type="InterPro" id="IPR013762">
    <property type="entry name" value="Integrase-like_cat_sf"/>
</dbReference>
<sequence length="302" mass="35758">MGDDVISELVKDLRVNTKNRSDLSIKNFMYFLKCFQDRFNITLQALYNKETKIKTITDQDIFFFIEHRSKAYIFFLSYIAKRYLDIDLDPIKSIKKYRAHLDIISGNYLSYPVKEKKGTPYLKNEELEKLYDELDSYDKIGFLILITTGMRRGALIKCDRSKIDYSYKVPIISTIEKGNVLTKYTLNPEIIHLLKENPTFNFYTAATLRTLINRCKKILNKHIKTHIFRFTFARLVLNTKNNAQNVQVLLDHANLSTTQTSYIKETYQDKSQRLNLPWQLRDEKQFALPKFLTREHILLFCK</sequence>
<evidence type="ECO:0000259" key="3">
    <source>
        <dbReference type="PROSITE" id="PS51898"/>
    </source>
</evidence>
<keyword evidence="2" id="KW-0233">DNA recombination</keyword>